<sequence length="222" mass="24528">MYEQHQANYQPQDRTQPFDIMHSVTDDNLKFSNKKATDADLAKVADKKFTLRHYTTSKDGPPPFNTISSNFELVHRKIKTLQRTQGSNTNQDDWVRLGNTAFTFFLLAIDGEVANRKFLAGATHYAEIDPDNLEQMTAAGLGDAEFFASPDLLHTKDLSSAKAIKGPLKDLKTLMVASSGLKAISLGRTPAHGLLKAIDDQFAGTLEVKLPGSVIVARWHTI</sequence>
<dbReference type="AlphaFoldDB" id="A0A1J0EHK6"/>
<proteinExistence type="predicted"/>
<reference evidence="2" key="1">
    <citation type="submission" date="2016-10" db="EMBL/GenBank/DDBJ databases">
        <title>Pseudomonas frederiksbergensis ERGS4:02 complete genome.</title>
        <authorList>
            <person name="Kumar R."/>
            <person name="Acharya V."/>
            <person name="Singh D."/>
        </authorList>
    </citation>
    <scope>NUCLEOTIDE SEQUENCE [LARGE SCALE GENOMIC DNA]</scope>
    <source>
        <strain evidence="2">ERGS4:02</strain>
    </source>
</reference>
<name>A0A1J0EHK6_9PSED</name>
<dbReference type="EMBL" id="CP017886">
    <property type="protein sequence ID" value="APC15529.1"/>
    <property type="molecule type" value="Genomic_DNA"/>
</dbReference>
<dbReference type="Proteomes" id="UP000182567">
    <property type="component" value="Chromosome"/>
</dbReference>
<protein>
    <submittedName>
        <fullName evidence="1">Uncharacterized protein</fullName>
    </submittedName>
</protein>
<gene>
    <name evidence="1" type="ORF">BLL42_07235</name>
</gene>
<evidence type="ECO:0000313" key="1">
    <source>
        <dbReference type="EMBL" id="APC15529.1"/>
    </source>
</evidence>
<accession>A0A1J0EHK6</accession>
<evidence type="ECO:0000313" key="2">
    <source>
        <dbReference type="Proteomes" id="UP000182567"/>
    </source>
</evidence>
<organism evidence="1 2">
    <name type="scientific">Pseudomonas frederiksbergensis</name>
    <dbReference type="NCBI Taxonomy" id="104087"/>
    <lineage>
        <taxon>Bacteria</taxon>
        <taxon>Pseudomonadati</taxon>
        <taxon>Pseudomonadota</taxon>
        <taxon>Gammaproteobacteria</taxon>
        <taxon>Pseudomonadales</taxon>
        <taxon>Pseudomonadaceae</taxon>
        <taxon>Pseudomonas</taxon>
    </lineage>
</organism>